<sequence>MASSHCAILFFLAILISASNAQNGLTLPIRKDAKTSQFYTTVELGSNRAAITPIIDLGAQFSWFQCDNYVSSTYSPIPCDSRKCEIARGIGCVGCNGPIRPGCTNDTCGASAFNPFQGVLISEGFGEDTLYAKNQQPVPEYIFSCMESRFMEGLATGANGLVGLARTEISLHKQVANKFNLPNRFSVCFPSSGSLGKLSIGGPSSSTISTISKSLKATPLIVNPVSTAPAFTVGDPSDEYFIDVKSIRVGTETLSVKNSYFSIDKDGVGGTKISTIQNFTAVHNSIYKPLARAFTKAAADMKIRSVAAVEPFRACFSSDSIARTPAGPSVPTIDLVLPGNDVYWRINGANSVVEVNQRTTCLAFVDGGSNPRTSIVIGAHQLEENFLEFDLVSSQLKFSSSLLVQNQSCSRL</sequence>
<evidence type="ECO:0000256" key="4">
    <source>
        <dbReference type="ARBA" id="ARBA00022729"/>
    </source>
</evidence>
<evidence type="ECO:0000313" key="7">
    <source>
        <dbReference type="EMBL" id="KAL0414594.1"/>
    </source>
</evidence>
<dbReference type="Pfam" id="PF14543">
    <property type="entry name" value="TAXi_N"/>
    <property type="match status" value="1"/>
</dbReference>
<dbReference type="PANTHER" id="PTHR47965">
    <property type="entry name" value="ASPARTYL PROTEASE-RELATED"/>
    <property type="match status" value="1"/>
</dbReference>
<dbReference type="InterPro" id="IPR001461">
    <property type="entry name" value="Aspartic_peptidase_A1"/>
</dbReference>
<reference evidence="7" key="1">
    <citation type="submission" date="2020-06" db="EMBL/GenBank/DDBJ databases">
        <authorList>
            <person name="Li T."/>
            <person name="Hu X."/>
            <person name="Zhang T."/>
            <person name="Song X."/>
            <person name="Zhang H."/>
            <person name="Dai N."/>
            <person name="Sheng W."/>
            <person name="Hou X."/>
            <person name="Wei L."/>
        </authorList>
    </citation>
    <scope>NUCLEOTIDE SEQUENCE</scope>
    <source>
        <strain evidence="7">G02</strain>
        <tissue evidence="7">Leaf</tissue>
    </source>
</reference>
<comment type="similarity">
    <text evidence="2">Belongs to the peptidase A1 family.</text>
</comment>
<feature type="domain" description="Peptidase A1" evidence="6">
    <location>
        <begin position="38"/>
        <end position="399"/>
    </location>
</feature>
<feature type="signal peptide" evidence="5">
    <location>
        <begin position="1"/>
        <end position="21"/>
    </location>
</feature>
<comment type="subcellular location">
    <subcellularLocation>
        <location evidence="1">Secreted</location>
        <location evidence="1">Extracellular space</location>
    </subcellularLocation>
</comment>
<dbReference type="GO" id="GO:0005576">
    <property type="term" value="C:extracellular region"/>
    <property type="evidence" value="ECO:0007669"/>
    <property type="project" value="UniProtKB-SubCell"/>
</dbReference>
<keyword evidence="4 5" id="KW-0732">Signal</keyword>
<keyword evidence="3" id="KW-0964">Secreted</keyword>
<dbReference type="PROSITE" id="PS51767">
    <property type="entry name" value="PEPTIDASE_A1"/>
    <property type="match status" value="1"/>
</dbReference>
<evidence type="ECO:0000256" key="2">
    <source>
        <dbReference type="ARBA" id="ARBA00007447"/>
    </source>
</evidence>
<dbReference type="Pfam" id="PF14541">
    <property type="entry name" value="TAXi_C"/>
    <property type="match status" value="1"/>
</dbReference>
<gene>
    <name evidence="7" type="ORF">Sradi_1661100</name>
</gene>
<dbReference type="FunFam" id="2.40.70.10:FF:000041">
    <property type="entry name" value="Basic 7S globulin"/>
    <property type="match status" value="1"/>
</dbReference>
<protein>
    <submittedName>
        <fullName evidence="7">Aspartic proteinase GIP2</fullName>
    </submittedName>
</protein>
<reference evidence="7" key="2">
    <citation type="journal article" date="2024" name="Plant">
        <title>Genomic evolution and insights into agronomic trait innovations of Sesamum species.</title>
        <authorList>
            <person name="Miao H."/>
            <person name="Wang L."/>
            <person name="Qu L."/>
            <person name="Liu H."/>
            <person name="Sun Y."/>
            <person name="Le M."/>
            <person name="Wang Q."/>
            <person name="Wei S."/>
            <person name="Zheng Y."/>
            <person name="Lin W."/>
            <person name="Duan Y."/>
            <person name="Cao H."/>
            <person name="Xiong S."/>
            <person name="Wang X."/>
            <person name="Wei L."/>
            <person name="Li C."/>
            <person name="Ma Q."/>
            <person name="Ju M."/>
            <person name="Zhao R."/>
            <person name="Li G."/>
            <person name="Mu C."/>
            <person name="Tian Q."/>
            <person name="Mei H."/>
            <person name="Zhang T."/>
            <person name="Gao T."/>
            <person name="Zhang H."/>
        </authorList>
    </citation>
    <scope>NUCLEOTIDE SEQUENCE</scope>
    <source>
        <strain evidence="7">G02</strain>
    </source>
</reference>
<evidence type="ECO:0000256" key="3">
    <source>
        <dbReference type="ARBA" id="ARBA00022525"/>
    </source>
</evidence>
<name>A0AAW2UBD6_SESRA</name>
<dbReference type="InterPro" id="IPR032861">
    <property type="entry name" value="TAXi_N"/>
</dbReference>
<dbReference type="GO" id="GO:0006508">
    <property type="term" value="P:proteolysis"/>
    <property type="evidence" value="ECO:0007669"/>
    <property type="project" value="InterPro"/>
</dbReference>
<organism evidence="7">
    <name type="scientific">Sesamum radiatum</name>
    <name type="common">Black benniseed</name>
    <dbReference type="NCBI Taxonomy" id="300843"/>
    <lineage>
        <taxon>Eukaryota</taxon>
        <taxon>Viridiplantae</taxon>
        <taxon>Streptophyta</taxon>
        <taxon>Embryophyta</taxon>
        <taxon>Tracheophyta</taxon>
        <taxon>Spermatophyta</taxon>
        <taxon>Magnoliopsida</taxon>
        <taxon>eudicotyledons</taxon>
        <taxon>Gunneridae</taxon>
        <taxon>Pentapetalae</taxon>
        <taxon>asterids</taxon>
        <taxon>lamiids</taxon>
        <taxon>Lamiales</taxon>
        <taxon>Pedaliaceae</taxon>
        <taxon>Sesamum</taxon>
    </lineage>
</organism>
<proteinExistence type="inferred from homology"/>
<comment type="caution">
    <text evidence="7">The sequence shown here is derived from an EMBL/GenBank/DDBJ whole genome shotgun (WGS) entry which is preliminary data.</text>
</comment>
<dbReference type="InterPro" id="IPR033121">
    <property type="entry name" value="PEPTIDASE_A1"/>
</dbReference>
<dbReference type="InterPro" id="IPR021109">
    <property type="entry name" value="Peptidase_aspartic_dom_sf"/>
</dbReference>
<feature type="chain" id="PRO_5043464151" evidence="5">
    <location>
        <begin position="22"/>
        <end position="412"/>
    </location>
</feature>
<accession>A0AAW2UBD6</accession>
<dbReference type="EMBL" id="JACGWJ010000006">
    <property type="protein sequence ID" value="KAL0414594.1"/>
    <property type="molecule type" value="Genomic_DNA"/>
</dbReference>
<dbReference type="GO" id="GO:0004190">
    <property type="term" value="F:aspartic-type endopeptidase activity"/>
    <property type="evidence" value="ECO:0007669"/>
    <property type="project" value="InterPro"/>
</dbReference>
<evidence type="ECO:0000259" key="6">
    <source>
        <dbReference type="PROSITE" id="PS51767"/>
    </source>
</evidence>
<dbReference type="SUPFAM" id="SSF50630">
    <property type="entry name" value="Acid proteases"/>
    <property type="match status" value="1"/>
</dbReference>
<dbReference type="PANTHER" id="PTHR47965:SF68">
    <property type="entry name" value="BASIC 7S GLOBULIN-LIKE"/>
    <property type="match status" value="1"/>
</dbReference>
<dbReference type="AlphaFoldDB" id="A0AAW2UBD6"/>
<dbReference type="Gene3D" id="2.40.70.10">
    <property type="entry name" value="Acid Proteases"/>
    <property type="match status" value="2"/>
</dbReference>
<dbReference type="InterPro" id="IPR032799">
    <property type="entry name" value="TAXi_C"/>
</dbReference>
<evidence type="ECO:0000256" key="5">
    <source>
        <dbReference type="SAM" id="SignalP"/>
    </source>
</evidence>
<evidence type="ECO:0000256" key="1">
    <source>
        <dbReference type="ARBA" id="ARBA00004239"/>
    </source>
</evidence>